<evidence type="ECO:0000259" key="1">
    <source>
        <dbReference type="Pfam" id="PF01397"/>
    </source>
</evidence>
<protein>
    <recommendedName>
        <fullName evidence="1">Terpene synthase N-terminal domain-containing protein</fullName>
    </recommendedName>
</protein>
<dbReference type="GO" id="GO:0010333">
    <property type="term" value="F:terpene synthase activity"/>
    <property type="evidence" value="ECO:0007669"/>
    <property type="project" value="InterPro"/>
</dbReference>
<gene>
    <name evidence="2" type="ORF">FSB_LOCUS19184</name>
</gene>
<reference evidence="2" key="1">
    <citation type="submission" date="2018-02" db="EMBL/GenBank/DDBJ databases">
        <authorList>
            <person name="Cohen D.B."/>
            <person name="Kent A.D."/>
        </authorList>
    </citation>
    <scope>NUCLEOTIDE SEQUENCE</scope>
</reference>
<dbReference type="SUPFAM" id="SSF48239">
    <property type="entry name" value="Terpenoid cyclases/Protein prenyltransferases"/>
    <property type="match status" value="1"/>
</dbReference>
<dbReference type="InterPro" id="IPR008930">
    <property type="entry name" value="Terpenoid_cyclase/PrenylTrfase"/>
</dbReference>
<proteinExistence type="predicted"/>
<dbReference type="Pfam" id="PF01397">
    <property type="entry name" value="Terpene_synth"/>
    <property type="match status" value="1"/>
</dbReference>
<name>A0A2N9FVI9_FAGSY</name>
<feature type="domain" description="Terpene synthase N-terminal" evidence="1">
    <location>
        <begin position="72"/>
        <end position="156"/>
    </location>
</feature>
<sequence>MSKKKVSGNTMTLKDFHGGSIPTDLPLPSAPGWAYGLCSSPPYGLAATTRRPQLYKWANKCPSPCYSQVNGRQELKGGALKMIEDVIPEAIDLVAKLEQIASLKKLGLAIHFDVEIKEVLDLDNHSIHKEYKSCSRRGFSTLPALCFRLLRQASHHNAR</sequence>
<organism evidence="2">
    <name type="scientific">Fagus sylvatica</name>
    <name type="common">Beechnut</name>
    <dbReference type="NCBI Taxonomy" id="28930"/>
    <lineage>
        <taxon>Eukaryota</taxon>
        <taxon>Viridiplantae</taxon>
        <taxon>Streptophyta</taxon>
        <taxon>Embryophyta</taxon>
        <taxon>Tracheophyta</taxon>
        <taxon>Spermatophyta</taxon>
        <taxon>Magnoliopsida</taxon>
        <taxon>eudicotyledons</taxon>
        <taxon>Gunneridae</taxon>
        <taxon>Pentapetalae</taxon>
        <taxon>rosids</taxon>
        <taxon>fabids</taxon>
        <taxon>Fagales</taxon>
        <taxon>Fagaceae</taxon>
        <taxon>Fagus</taxon>
    </lineage>
</organism>
<evidence type="ECO:0000313" key="2">
    <source>
        <dbReference type="EMBL" id="SPC91302.1"/>
    </source>
</evidence>
<dbReference type="InterPro" id="IPR036965">
    <property type="entry name" value="Terpene_synth_N_sf"/>
</dbReference>
<dbReference type="InterPro" id="IPR001906">
    <property type="entry name" value="Terpene_synth_N"/>
</dbReference>
<dbReference type="EMBL" id="OIVN01001217">
    <property type="protein sequence ID" value="SPC91302.1"/>
    <property type="molecule type" value="Genomic_DNA"/>
</dbReference>
<accession>A0A2N9FVI9</accession>
<dbReference type="Gene3D" id="1.50.10.130">
    <property type="entry name" value="Terpene synthase, N-terminal domain"/>
    <property type="match status" value="1"/>
</dbReference>
<dbReference type="AlphaFoldDB" id="A0A2N9FVI9"/>